<feature type="domain" description="MIP18 family-like" evidence="1">
    <location>
        <begin position="1"/>
        <end position="74"/>
    </location>
</feature>
<evidence type="ECO:0000313" key="3">
    <source>
        <dbReference type="Proteomes" id="UP000231019"/>
    </source>
</evidence>
<evidence type="ECO:0000313" key="2">
    <source>
        <dbReference type="EMBL" id="PIW16093.1"/>
    </source>
</evidence>
<name>A0A2M7G2S0_9BACT</name>
<dbReference type="EMBL" id="PFFQ01000041">
    <property type="protein sequence ID" value="PIW16093.1"/>
    <property type="molecule type" value="Genomic_DNA"/>
</dbReference>
<proteinExistence type="predicted"/>
<protein>
    <submittedName>
        <fullName evidence="2">Aromatic ring hydroxylase</fullName>
    </submittedName>
</protein>
<gene>
    <name evidence="2" type="ORF">COW36_14800</name>
</gene>
<dbReference type="PANTHER" id="PTHR42831:SF1">
    <property type="entry name" value="FE-S PROTEIN MATURATION AUXILIARY FACTOR YITW"/>
    <property type="match status" value="1"/>
</dbReference>
<dbReference type="SUPFAM" id="SSF117916">
    <property type="entry name" value="Fe-S cluster assembly (FSCA) domain-like"/>
    <property type="match status" value="1"/>
</dbReference>
<dbReference type="AlphaFoldDB" id="A0A2M7G2S0"/>
<sequence length="99" mass="10766">MNALCQVIDPELHMNIVELGLVYTVTLETSQTPPSVDVEMTLTSPGCPYGPVIMGQVPTILKQTFGDSIGEVEVHLTFSPPWDPATMASEDVKFELGIF</sequence>
<dbReference type="Proteomes" id="UP000231019">
    <property type="component" value="Unassembled WGS sequence"/>
</dbReference>
<dbReference type="PANTHER" id="PTHR42831">
    <property type="entry name" value="FE-S PROTEIN MATURATION AUXILIARY FACTOR YITW"/>
    <property type="match status" value="1"/>
</dbReference>
<dbReference type="InterPro" id="IPR002744">
    <property type="entry name" value="MIP18-like"/>
</dbReference>
<organism evidence="2 3">
    <name type="scientific">bacterium (Candidatus Blackallbacteria) CG17_big_fil_post_rev_8_21_14_2_50_48_46</name>
    <dbReference type="NCBI Taxonomy" id="2014261"/>
    <lineage>
        <taxon>Bacteria</taxon>
        <taxon>Candidatus Blackallbacteria</taxon>
    </lineage>
</organism>
<dbReference type="Pfam" id="PF01883">
    <property type="entry name" value="FeS_assembly_P"/>
    <property type="match status" value="1"/>
</dbReference>
<dbReference type="Gene3D" id="3.30.300.130">
    <property type="entry name" value="Fe-S cluster assembly (FSCA)"/>
    <property type="match status" value="1"/>
</dbReference>
<evidence type="ECO:0000259" key="1">
    <source>
        <dbReference type="Pfam" id="PF01883"/>
    </source>
</evidence>
<dbReference type="InterPro" id="IPR034904">
    <property type="entry name" value="FSCA_dom_sf"/>
</dbReference>
<dbReference type="InterPro" id="IPR052339">
    <property type="entry name" value="Fe-S_Maturation_MIP18"/>
</dbReference>
<comment type="caution">
    <text evidence="2">The sequence shown here is derived from an EMBL/GenBank/DDBJ whole genome shotgun (WGS) entry which is preliminary data.</text>
</comment>
<reference evidence="2 3" key="1">
    <citation type="submission" date="2017-09" db="EMBL/GenBank/DDBJ databases">
        <title>Depth-based differentiation of microbial function through sediment-hosted aquifers and enrichment of novel symbionts in the deep terrestrial subsurface.</title>
        <authorList>
            <person name="Probst A.J."/>
            <person name="Ladd B."/>
            <person name="Jarett J.K."/>
            <person name="Geller-Mcgrath D.E."/>
            <person name="Sieber C.M."/>
            <person name="Emerson J.B."/>
            <person name="Anantharaman K."/>
            <person name="Thomas B.C."/>
            <person name="Malmstrom R."/>
            <person name="Stieglmeier M."/>
            <person name="Klingl A."/>
            <person name="Woyke T."/>
            <person name="Ryan C.M."/>
            <person name="Banfield J.F."/>
        </authorList>
    </citation>
    <scope>NUCLEOTIDE SEQUENCE [LARGE SCALE GENOMIC DNA]</scope>
    <source>
        <strain evidence="2">CG17_big_fil_post_rev_8_21_14_2_50_48_46</strain>
    </source>
</reference>
<accession>A0A2M7G2S0</accession>